<dbReference type="OrthoDB" id="9802426at2"/>
<dbReference type="FunFam" id="3.40.50.2300:FF:000021">
    <property type="entry name" value="Two-component system response regulator KdpE"/>
    <property type="match status" value="1"/>
</dbReference>
<dbReference type="InterPro" id="IPR036388">
    <property type="entry name" value="WH-like_DNA-bd_sf"/>
</dbReference>
<evidence type="ECO:0000313" key="13">
    <source>
        <dbReference type="Proteomes" id="UP000078476"/>
    </source>
</evidence>
<proteinExistence type="predicted"/>
<feature type="domain" description="Response regulatory" evidence="10">
    <location>
        <begin position="7"/>
        <end position="120"/>
    </location>
</feature>
<evidence type="ECO:0000256" key="4">
    <source>
        <dbReference type="ARBA" id="ARBA00023012"/>
    </source>
</evidence>
<comment type="caution">
    <text evidence="12">The sequence shown here is derived from an EMBL/GenBank/DDBJ whole genome shotgun (WGS) entry which is preliminary data.</text>
</comment>
<gene>
    <name evidence="12" type="ORF">A1359_14490</name>
</gene>
<keyword evidence="13" id="KW-1185">Reference proteome</keyword>
<dbReference type="GO" id="GO:0042802">
    <property type="term" value="F:identical protein binding"/>
    <property type="evidence" value="ECO:0007669"/>
    <property type="project" value="UniProtKB-ARBA"/>
</dbReference>
<dbReference type="GO" id="GO:0005829">
    <property type="term" value="C:cytosol"/>
    <property type="evidence" value="ECO:0007669"/>
    <property type="project" value="TreeGrafter"/>
</dbReference>
<dbReference type="RefSeq" id="WP_066985844.1">
    <property type="nucleotide sequence ID" value="NZ_LUUI01000142.1"/>
</dbReference>
<dbReference type="Gene3D" id="1.10.10.10">
    <property type="entry name" value="Winged helix-like DNA-binding domain superfamily/Winged helix DNA-binding domain"/>
    <property type="match status" value="1"/>
</dbReference>
<dbReference type="PROSITE" id="PS51755">
    <property type="entry name" value="OMPR_PHOB"/>
    <property type="match status" value="1"/>
</dbReference>
<evidence type="ECO:0000313" key="12">
    <source>
        <dbReference type="EMBL" id="OAI11353.1"/>
    </source>
</evidence>
<dbReference type="GO" id="GO:0000987">
    <property type="term" value="F:cis-regulatory region sequence-specific DNA binding"/>
    <property type="evidence" value="ECO:0007669"/>
    <property type="project" value="UniProtKB-ARBA"/>
</dbReference>
<dbReference type="Pfam" id="PF00486">
    <property type="entry name" value="Trans_reg_C"/>
    <property type="match status" value="1"/>
</dbReference>
<dbReference type="STRING" id="980561.A1359_14490"/>
<dbReference type="InterPro" id="IPR039420">
    <property type="entry name" value="WalR-like"/>
</dbReference>
<dbReference type="SMART" id="SM00448">
    <property type="entry name" value="REC"/>
    <property type="match status" value="1"/>
</dbReference>
<dbReference type="Pfam" id="PF00072">
    <property type="entry name" value="Response_reg"/>
    <property type="match status" value="1"/>
</dbReference>
<feature type="domain" description="OmpR/PhoB-type" evidence="11">
    <location>
        <begin position="132"/>
        <end position="231"/>
    </location>
</feature>
<dbReference type="EMBL" id="LUUI01000142">
    <property type="protein sequence ID" value="OAI11353.1"/>
    <property type="molecule type" value="Genomic_DNA"/>
</dbReference>
<dbReference type="PANTHER" id="PTHR48111:SF50">
    <property type="entry name" value="KDP OPERON TRANSCRIPTIONAL REGULATORY PROTEIN KDPE"/>
    <property type="match status" value="1"/>
</dbReference>
<comment type="subcellular location">
    <subcellularLocation>
        <location evidence="1">Cytoplasm</location>
    </subcellularLocation>
</comment>
<dbReference type="CDD" id="cd00383">
    <property type="entry name" value="trans_reg_C"/>
    <property type="match status" value="1"/>
</dbReference>
<feature type="DNA-binding region" description="OmpR/PhoB-type" evidence="9">
    <location>
        <begin position="132"/>
        <end position="231"/>
    </location>
</feature>
<dbReference type="InterPro" id="IPR001867">
    <property type="entry name" value="OmpR/PhoB-type_DNA-bd"/>
</dbReference>
<evidence type="ECO:0000256" key="7">
    <source>
        <dbReference type="ARBA" id="ARBA00023163"/>
    </source>
</evidence>
<dbReference type="InterPro" id="IPR001789">
    <property type="entry name" value="Sig_transdc_resp-reg_receiver"/>
</dbReference>
<keyword evidence="4" id="KW-0902">Two-component regulatory system</keyword>
<accession>A0A177N1D1</accession>
<dbReference type="SMART" id="SM00862">
    <property type="entry name" value="Trans_reg_C"/>
    <property type="match status" value="1"/>
</dbReference>
<dbReference type="Gene3D" id="6.10.250.690">
    <property type="match status" value="1"/>
</dbReference>
<dbReference type="SUPFAM" id="SSF52172">
    <property type="entry name" value="CheY-like"/>
    <property type="match status" value="1"/>
</dbReference>
<keyword evidence="2" id="KW-0963">Cytoplasm</keyword>
<organism evidence="12 13">
    <name type="scientific">Methylomonas lenta</name>
    <dbReference type="NCBI Taxonomy" id="980561"/>
    <lineage>
        <taxon>Bacteria</taxon>
        <taxon>Pseudomonadati</taxon>
        <taxon>Pseudomonadota</taxon>
        <taxon>Gammaproteobacteria</taxon>
        <taxon>Methylococcales</taxon>
        <taxon>Methylococcaceae</taxon>
        <taxon>Methylomonas</taxon>
    </lineage>
</organism>
<reference evidence="12 13" key="1">
    <citation type="submission" date="2016-03" db="EMBL/GenBank/DDBJ databases">
        <authorList>
            <person name="Ploux O."/>
        </authorList>
    </citation>
    <scope>NUCLEOTIDE SEQUENCE [LARGE SCALE GENOMIC DNA]</scope>
    <source>
        <strain evidence="12 13">R-45370</strain>
    </source>
</reference>
<evidence type="ECO:0000256" key="6">
    <source>
        <dbReference type="ARBA" id="ARBA00023125"/>
    </source>
</evidence>
<dbReference type="GO" id="GO:0045893">
    <property type="term" value="P:positive regulation of DNA-templated transcription"/>
    <property type="evidence" value="ECO:0007669"/>
    <property type="project" value="UniProtKB-ARBA"/>
</dbReference>
<dbReference type="GO" id="GO:0032993">
    <property type="term" value="C:protein-DNA complex"/>
    <property type="evidence" value="ECO:0007669"/>
    <property type="project" value="TreeGrafter"/>
</dbReference>
<evidence type="ECO:0000259" key="10">
    <source>
        <dbReference type="PROSITE" id="PS50110"/>
    </source>
</evidence>
<keyword evidence="7" id="KW-0804">Transcription</keyword>
<name>A0A177N1D1_9GAMM</name>
<keyword evidence="6 9" id="KW-0238">DNA-binding</keyword>
<dbReference type="GO" id="GO:0000156">
    <property type="term" value="F:phosphorelay response regulator activity"/>
    <property type="evidence" value="ECO:0007669"/>
    <property type="project" value="TreeGrafter"/>
</dbReference>
<dbReference type="AlphaFoldDB" id="A0A177N1D1"/>
<dbReference type="PROSITE" id="PS50110">
    <property type="entry name" value="RESPONSE_REGULATORY"/>
    <property type="match status" value="1"/>
</dbReference>
<evidence type="ECO:0000256" key="2">
    <source>
        <dbReference type="ARBA" id="ARBA00022490"/>
    </source>
</evidence>
<feature type="modified residue" description="4-aspartylphosphate" evidence="8">
    <location>
        <position position="56"/>
    </location>
</feature>
<keyword evidence="3 8" id="KW-0597">Phosphoprotein</keyword>
<evidence type="ECO:0000256" key="5">
    <source>
        <dbReference type="ARBA" id="ARBA00023015"/>
    </source>
</evidence>
<dbReference type="CDD" id="cd17620">
    <property type="entry name" value="REC_OmpR_KdpE-like"/>
    <property type="match status" value="1"/>
</dbReference>
<protein>
    <submittedName>
        <fullName evidence="12">DNA-binding response regulator</fullName>
    </submittedName>
</protein>
<evidence type="ECO:0000256" key="9">
    <source>
        <dbReference type="PROSITE-ProRule" id="PRU01091"/>
    </source>
</evidence>
<dbReference type="InterPro" id="IPR011006">
    <property type="entry name" value="CheY-like_superfamily"/>
</dbReference>
<keyword evidence="5" id="KW-0805">Transcription regulation</keyword>
<dbReference type="PANTHER" id="PTHR48111">
    <property type="entry name" value="REGULATOR OF RPOS"/>
    <property type="match status" value="1"/>
</dbReference>
<evidence type="ECO:0000256" key="3">
    <source>
        <dbReference type="ARBA" id="ARBA00022553"/>
    </source>
</evidence>
<dbReference type="Gene3D" id="3.40.50.2300">
    <property type="match status" value="1"/>
</dbReference>
<evidence type="ECO:0000256" key="8">
    <source>
        <dbReference type="PROSITE-ProRule" id="PRU00169"/>
    </source>
</evidence>
<evidence type="ECO:0000256" key="1">
    <source>
        <dbReference type="ARBA" id="ARBA00004496"/>
    </source>
</evidence>
<sequence length="234" mass="26483">MSKTDPVIIIVEDELAIRKFLRTGLRCEGFTVYEADTGKRGIIDAGTRKPDLLILDLGLPDMDGVEVIKAIRKWSTLPIIVLSARSQEQQKIDALDLGADDYLTKPFGIGELVARIRVALRHANRKEQSLSNDVLVTGGLKVDLNKRLVSVDGREISLTPIQYRLLAVLAKNAGKVMTHRQILKEVWGHPYQDNVHYLRMYMSQLRYKLEIDPTQPQYLVTESGLGYRLKTKDE</sequence>
<evidence type="ECO:0000259" key="11">
    <source>
        <dbReference type="PROSITE" id="PS51755"/>
    </source>
</evidence>
<dbReference type="Proteomes" id="UP000078476">
    <property type="component" value="Unassembled WGS sequence"/>
</dbReference>